<protein>
    <submittedName>
        <fullName evidence="1">Uncharacterized protein</fullName>
    </submittedName>
</protein>
<accession>A0AA39L758</accession>
<organism evidence="1 2">
    <name type="scientific">Sarocladium strictum</name>
    <name type="common">Black bundle disease fungus</name>
    <name type="synonym">Acremonium strictum</name>
    <dbReference type="NCBI Taxonomy" id="5046"/>
    <lineage>
        <taxon>Eukaryota</taxon>
        <taxon>Fungi</taxon>
        <taxon>Dikarya</taxon>
        <taxon>Ascomycota</taxon>
        <taxon>Pezizomycotina</taxon>
        <taxon>Sordariomycetes</taxon>
        <taxon>Hypocreomycetidae</taxon>
        <taxon>Hypocreales</taxon>
        <taxon>Sarocladiaceae</taxon>
        <taxon>Sarocladium</taxon>
    </lineage>
</organism>
<gene>
    <name evidence="1" type="ORF">NLU13_6478</name>
</gene>
<proteinExistence type="predicted"/>
<reference evidence="1" key="1">
    <citation type="submission" date="2022-10" db="EMBL/GenBank/DDBJ databases">
        <title>Determination and structural analysis of whole genome sequence of Sarocladium strictum F4-1.</title>
        <authorList>
            <person name="Hu L."/>
            <person name="Jiang Y."/>
        </authorList>
    </citation>
    <scope>NUCLEOTIDE SEQUENCE</scope>
    <source>
        <strain evidence="1">F4-1</strain>
    </source>
</reference>
<dbReference type="Proteomes" id="UP001175261">
    <property type="component" value="Unassembled WGS sequence"/>
</dbReference>
<comment type="caution">
    <text evidence="1">The sequence shown here is derived from an EMBL/GenBank/DDBJ whole genome shotgun (WGS) entry which is preliminary data.</text>
</comment>
<evidence type="ECO:0000313" key="2">
    <source>
        <dbReference type="Proteomes" id="UP001175261"/>
    </source>
</evidence>
<keyword evidence="2" id="KW-1185">Reference proteome</keyword>
<dbReference type="AlphaFoldDB" id="A0AA39L758"/>
<name>A0AA39L758_SARSR</name>
<sequence>MGRWGHRLFEGDSDIDIACELNEILPSKHINLSDMVHQTDMMAPQEARDYYQTPDYKFELASTITTIRRRLDSGLGDQIMAKCREKEAESGAMEIWDPRYKTVLAAALIMRAGARIKADHVQHLKDIVPQITCNYGFTLPFCDQGFRYPGKLQFLAALDNYVPGTPRNFEVPSCFACSKIEADVGAPLKKCSHCKKVWYCNKVGLRK</sequence>
<dbReference type="EMBL" id="JAPDFR010000005">
    <property type="protein sequence ID" value="KAK0386643.1"/>
    <property type="molecule type" value="Genomic_DNA"/>
</dbReference>
<evidence type="ECO:0000313" key="1">
    <source>
        <dbReference type="EMBL" id="KAK0386643.1"/>
    </source>
</evidence>